<sequence>MTTSNDPETIRREIEATRAGLSDDVNALGDKVNPASVARRQTEKVRGAAVSVREAVMGSASDVADRGQHALSGVQDNVAEAPSAIKRRTRGNPVAAGLIAFGAGLLAASLLPASEPEQQAAQKLKEQAQPVVDELTEVAKEAAGHLKEPAQQAVEEVKSTATDAAQAVKDETASGAEDLKEQAQQSKSAVQSAGS</sequence>
<dbReference type="InterPro" id="IPR022062">
    <property type="entry name" value="DUF3618"/>
</dbReference>
<keyword evidence="3" id="KW-1185">Reference proteome</keyword>
<name>A0A4U6QLJ7_9ACTN</name>
<dbReference type="SUPFAM" id="SSF58113">
    <property type="entry name" value="Apolipoprotein A-I"/>
    <property type="match status" value="1"/>
</dbReference>
<dbReference type="RefSeq" id="WP_137448325.1">
    <property type="nucleotide sequence ID" value="NZ_SZZH01000001.1"/>
</dbReference>
<accession>A0A4U6QLJ7</accession>
<gene>
    <name evidence="2" type="ORF">FDO65_05065</name>
</gene>
<dbReference type="OrthoDB" id="3218417at2"/>
<dbReference type="Pfam" id="PF12277">
    <property type="entry name" value="DUF3618"/>
    <property type="match status" value="1"/>
</dbReference>
<feature type="compositionally biased region" description="Basic and acidic residues" evidence="1">
    <location>
        <begin position="168"/>
        <end position="181"/>
    </location>
</feature>
<dbReference type="Proteomes" id="UP000306985">
    <property type="component" value="Unassembled WGS sequence"/>
</dbReference>
<dbReference type="EMBL" id="SZZH01000001">
    <property type="protein sequence ID" value="TKV61022.1"/>
    <property type="molecule type" value="Genomic_DNA"/>
</dbReference>
<feature type="compositionally biased region" description="Low complexity" evidence="1">
    <location>
        <begin position="182"/>
        <end position="195"/>
    </location>
</feature>
<dbReference type="Gene3D" id="1.20.120.20">
    <property type="entry name" value="Apolipoprotein"/>
    <property type="match status" value="1"/>
</dbReference>
<proteinExistence type="predicted"/>
<reference evidence="2 3" key="1">
    <citation type="submission" date="2019-05" db="EMBL/GenBank/DDBJ databases">
        <title>Nakamurella sp. N5BH11, whole genome shotgun sequence.</title>
        <authorList>
            <person name="Tuo L."/>
        </authorList>
    </citation>
    <scope>NUCLEOTIDE SEQUENCE [LARGE SCALE GENOMIC DNA]</scope>
    <source>
        <strain evidence="2 3">N5BH11</strain>
    </source>
</reference>
<evidence type="ECO:0000256" key="1">
    <source>
        <dbReference type="SAM" id="MobiDB-lite"/>
    </source>
</evidence>
<comment type="caution">
    <text evidence="2">The sequence shown here is derived from an EMBL/GenBank/DDBJ whole genome shotgun (WGS) entry which is preliminary data.</text>
</comment>
<feature type="region of interest" description="Disordered" evidence="1">
    <location>
        <begin position="145"/>
        <end position="195"/>
    </location>
</feature>
<organism evidence="2 3">
    <name type="scientific">Nakamurella flava</name>
    <dbReference type="NCBI Taxonomy" id="2576308"/>
    <lineage>
        <taxon>Bacteria</taxon>
        <taxon>Bacillati</taxon>
        <taxon>Actinomycetota</taxon>
        <taxon>Actinomycetes</taxon>
        <taxon>Nakamurellales</taxon>
        <taxon>Nakamurellaceae</taxon>
        <taxon>Nakamurella</taxon>
    </lineage>
</organism>
<evidence type="ECO:0000313" key="3">
    <source>
        <dbReference type="Proteomes" id="UP000306985"/>
    </source>
</evidence>
<protein>
    <submittedName>
        <fullName evidence="2">DUF3618 domain-containing protein</fullName>
    </submittedName>
</protein>
<dbReference type="AlphaFoldDB" id="A0A4U6QLJ7"/>
<evidence type="ECO:0000313" key="2">
    <source>
        <dbReference type="EMBL" id="TKV61022.1"/>
    </source>
</evidence>